<proteinExistence type="predicted"/>
<feature type="transmembrane region" description="Helical" evidence="1">
    <location>
        <begin position="65"/>
        <end position="85"/>
    </location>
</feature>
<reference evidence="2 3" key="1">
    <citation type="submission" date="2023-12" db="EMBL/GenBank/DDBJ databases">
        <title>Characterization of antibiotic resistance in Aeromonas spp. in hospital effluent.</title>
        <authorList>
            <person name="Negoseki B.R.S."/>
            <person name="Krul D."/>
            <person name="Siqueira A.C."/>
            <person name="Almeida M."/>
            <person name="Mesa D."/>
            <person name="Conte D."/>
            <person name="Dalla-Costa L.M."/>
        </authorList>
    </citation>
    <scope>NUCLEOTIDE SEQUENCE [LARGE SCALE GENOMIC DNA]</scope>
    <source>
        <strain evidence="2 3">36v</strain>
    </source>
</reference>
<gene>
    <name evidence="2" type="ORF">VCX44_23580</name>
</gene>
<feature type="transmembrane region" description="Helical" evidence="1">
    <location>
        <begin position="5"/>
        <end position="24"/>
    </location>
</feature>
<keyword evidence="1" id="KW-1133">Transmembrane helix</keyword>
<keyword evidence="1" id="KW-0472">Membrane</keyword>
<dbReference type="Proteomes" id="UP001304847">
    <property type="component" value="Unassembled WGS sequence"/>
</dbReference>
<evidence type="ECO:0008006" key="4">
    <source>
        <dbReference type="Google" id="ProtNLM"/>
    </source>
</evidence>
<keyword evidence="1" id="KW-0812">Transmembrane</keyword>
<dbReference type="RefSeq" id="WP_323581122.1">
    <property type="nucleotide sequence ID" value="NZ_JAYGOJ010000254.1"/>
</dbReference>
<sequence>MNKTFAYILLFIPAAILAGIYGSIHDQISYSFSVAYFTKFKFIQFNFPWAYSAPRTGASVVGFLATWWMGCIVYSILGLFGFIFPTAKTMYYELLKSFFVVLIVALLTGLGGLIYGYMTLDGSNIAAYSNWIWPNVIDPVQFIRVGFMHNASYIGGLTGLVAGICYLFWRKKVITKTLCGIATQPHK</sequence>
<dbReference type="EMBL" id="JAYGOJ010000254">
    <property type="protein sequence ID" value="MEA9438692.1"/>
    <property type="molecule type" value="Genomic_DNA"/>
</dbReference>
<name>A0ABU5WCQ5_AERCA</name>
<evidence type="ECO:0000313" key="3">
    <source>
        <dbReference type="Proteomes" id="UP001304847"/>
    </source>
</evidence>
<organism evidence="2 3">
    <name type="scientific">Aeromonas caviae</name>
    <name type="common">Aeromonas punctata</name>
    <dbReference type="NCBI Taxonomy" id="648"/>
    <lineage>
        <taxon>Bacteria</taxon>
        <taxon>Pseudomonadati</taxon>
        <taxon>Pseudomonadota</taxon>
        <taxon>Gammaproteobacteria</taxon>
        <taxon>Aeromonadales</taxon>
        <taxon>Aeromonadaceae</taxon>
        <taxon>Aeromonas</taxon>
    </lineage>
</organism>
<protein>
    <recommendedName>
        <fullName evidence="4">Signal peptide-containing protein</fullName>
    </recommendedName>
</protein>
<comment type="caution">
    <text evidence="2">The sequence shown here is derived from an EMBL/GenBank/DDBJ whole genome shotgun (WGS) entry which is preliminary data.</text>
</comment>
<feature type="transmembrane region" description="Helical" evidence="1">
    <location>
        <begin position="151"/>
        <end position="169"/>
    </location>
</feature>
<accession>A0ABU5WCQ5</accession>
<evidence type="ECO:0000313" key="2">
    <source>
        <dbReference type="EMBL" id="MEA9438692.1"/>
    </source>
</evidence>
<evidence type="ECO:0000256" key="1">
    <source>
        <dbReference type="SAM" id="Phobius"/>
    </source>
</evidence>
<feature type="transmembrane region" description="Helical" evidence="1">
    <location>
        <begin position="97"/>
        <end position="118"/>
    </location>
</feature>
<keyword evidence="3" id="KW-1185">Reference proteome</keyword>